<accession>A0A9Q1JTU1</accession>
<dbReference type="Proteomes" id="UP001153076">
    <property type="component" value="Unassembled WGS sequence"/>
</dbReference>
<feature type="region of interest" description="Disordered" evidence="1">
    <location>
        <begin position="114"/>
        <end position="142"/>
    </location>
</feature>
<dbReference type="OrthoDB" id="1092501at2759"/>
<gene>
    <name evidence="2" type="ORF">Cgig2_034163</name>
</gene>
<comment type="caution">
    <text evidence="2">The sequence shown here is derived from an EMBL/GenBank/DDBJ whole genome shotgun (WGS) entry which is preliminary data.</text>
</comment>
<evidence type="ECO:0000313" key="3">
    <source>
        <dbReference type="Proteomes" id="UP001153076"/>
    </source>
</evidence>
<protein>
    <submittedName>
        <fullName evidence="2">Uncharacterized protein</fullName>
    </submittedName>
</protein>
<sequence length="159" mass="17943">MPIFKIHCSCIFQVVLDSLDCKRNLLVRTIIDVGEEIKSILYIPSAYEIEKHLEKRFSTSNGARKYKLCKDVYAVKQNRAHILNTLSVATKGILKRNVGKFLATLTGIIKLRSSHKRKNAKNQSGFKSKPREHQGKVVNQVEFTSPTVSSGQGYALTQH</sequence>
<name>A0A9Q1JTU1_9CARY</name>
<dbReference type="EMBL" id="JAKOGI010000751">
    <property type="protein sequence ID" value="KAJ8430836.1"/>
    <property type="molecule type" value="Genomic_DNA"/>
</dbReference>
<evidence type="ECO:0000256" key="1">
    <source>
        <dbReference type="SAM" id="MobiDB-lite"/>
    </source>
</evidence>
<keyword evidence="3" id="KW-1185">Reference proteome</keyword>
<dbReference type="AlphaFoldDB" id="A0A9Q1JTU1"/>
<organism evidence="2 3">
    <name type="scientific">Carnegiea gigantea</name>
    <dbReference type="NCBI Taxonomy" id="171969"/>
    <lineage>
        <taxon>Eukaryota</taxon>
        <taxon>Viridiplantae</taxon>
        <taxon>Streptophyta</taxon>
        <taxon>Embryophyta</taxon>
        <taxon>Tracheophyta</taxon>
        <taxon>Spermatophyta</taxon>
        <taxon>Magnoliopsida</taxon>
        <taxon>eudicotyledons</taxon>
        <taxon>Gunneridae</taxon>
        <taxon>Pentapetalae</taxon>
        <taxon>Caryophyllales</taxon>
        <taxon>Cactineae</taxon>
        <taxon>Cactaceae</taxon>
        <taxon>Cactoideae</taxon>
        <taxon>Echinocereeae</taxon>
        <taxon>Carnegiea</taxon>
    </lineage>
</organism>
<proteinExistence type="predicted"/>
<reference evidence="2" key="1">
    <citation type="submission" date="2022-04" db="EMBL/GenBank/DDBJ databases">
        <title>Carnegiea gigantea Genome sequencing and assembly v2.</title>
        <authorList>
            <person name="Copetti D."/>
            <person name="Sanderson M.J."/>
            <person name="Burquez A."/>
            <person name="Wojciechowski M.F."/>
        </authorList>
    </citation>
    <scope>NUCLEOTIDE SEQUENCE</scope>
    <source>
        <strain evidence="2">SGP5-SGP5p</strain>
        <tissue evidence="2">Aerial part</tissue>
    </source>
</reference>
<evidence type="ECO:0000313" key="2">
    <source>
        <dbReference type="EMBL" id="KAJ8430836.1"/>
    </source>
</evidence>